<evidence type="ECO:0000313" key="5">
    <source>
        <dbReference type="EMBL" id="EUJ31772.1"/>
    </source>
</evidence>
<evidence type="ECO:0000256" key="1">
    <source>
        <dbReference type="ARBA" id="ARBA00006611"/>
    </source>
</evidence>
<dbReference type="Pfam" id="PF00437">
    <property type="entry name" value="T2SSE"/>
    <property type="match status" value="1"/>
</dbReference>
<comment type="caution">
    <text evidence="5">The sequence shown here is derived from an EMBL/GenBank/DDBJ whole genome shotgun (WGS) entry which is preliminary data.</text>
</comment>
<dbReference type="InterPro" id="IPR027417">
    <property type="entry name" value="P-loop_NTPase"/>
</dbReference>
<dbReference type="Proteomes" id="UP000019249">
    <property type="component" value="Unassembled WGS sequence"/>
</dbReference>
<dbReference type="InterPro" id="IPR047667">
    <property type="entry name" value="ATPase_ComGA"/>
</dbReference>
<gene>
    <name evidence="5" type="ORF">MFLO_08172</name>
</gene>
<dbReference type="PANTHER" id="PTHR30258">
    <property type="entry name" value="TYPE II SECRETION SYSTEM PROTEIN GSPE-RELATED"/>
    <property type="match status" value="1"/>
</dbReference>
<name>A0ABP3AYS0_9LIST</name>
<comment type="similarity">
    <text evidence="1">Belongs to the GSP E family.</text>
</comment>
<dbReference type="PANTHER" id="PTHR30258:SF2">
    <property type="entry name" value="COMG OPERON PROTEIN 1"/>
    <property type="match status" value="1"/>
</dbReference>
<accession>A0ABP3AYS0</accession>
<dbReference type="Gene3D" id="3.30.450.90">
    <property type="match status" value="1"/>
</dbReference>
<dbReference type="Gene3D" id="3.40.50.300">
    <property type="entry name" value="P-loop containing nucleotide triphosphate hydrolases"/>
    <property type="match status" value="1"/>
</dbReference>
<sequence length="336" mass="37048">MPKTILENLLHYALSLNASDIHLHPCPNGASLRIRVAGRLYPFKLLDQDAAEKLTLYLKFQSGLDIGEKRLPQSGTLDYDFRSEKIALRISTLPHSSGAESIVLRLFRYNRALPFLESTLFSNESQAILSCCTNQTGLFLFSGSTGSGKSSSMYALAEIFSSRELLSVITIEDPVEHGNNEFLQVEINEKAGLGYSSVIRSVLRHDPDLLIIGEIRDSKTAKMVVRAALTGHLVLSTVHADSLSGIIARMLEFEIPEAHLKQALLGVSHQSLHNVYCPLCLGNCELYCTHLTEKQTVLYEQATKSATLSLLFSGEEKADGLSIAQQIEKGVNYGFF</sequence>
<evidence type="ECO:0000313" key="6">
    <source>
        <dbReference type="Proteomes" id="UP000019249"/>
    </source>
</evidence>
<organism evidence="5 6">
    <name type="scientific">Listeria floridensis FSL S10-1187</name>
    <dbReference type="NCBI Taxonomy" id="1265817"/>
    <lineage>
        <taxon>Bacteria</taxon>
        <taxon>Bacillati</taxon>
        <taxon>Bacillota</taxon>
        <taxon>Bacilli</taxon>
        <taxon>Bacillales</taxon>
        <taxon>Listeriaceae</taxon>
        <taxon>Listeria</taxon>
    </lineage>
</organism>
<dbReference type="NCBIfam" id="NF041000">
    <property type="entry name" value="ATPase_ComGA"/>
    <property type="match status" value="1"/>
</dbReference>
<dbReference type="RefSeq" id="WP_036097282.1">
    <property type="nucleotide sequence ID" value="NZ_AODF01000015.1"/>
</dbReference>
<keyword evidence="2" id="KW-0547">Nucleotide-binding</keyword>
<keyword evidence="3" id="KW-0067">ATP-binding</keyword>
<evidence type="ECO:0000256" key="2">
    <source>
        <dbReference type="ARBA" id="ARBA00022741"/>
    </source>
</evidence>
<feature type="domain" description="Bacterial type II secretion system protein E" evidence="4">
    <location>
        <begin position="203"/>
        <end position="217"/>
    </location>
</feature>
<dbReference type="EMBL" id="AODF01000015">
    <property type="protein sequence ID" value="EUJ31772.1"/>
    <property type="molecule type" value="Genomic_DNA"/>
</dbReference>
<dbReference type="InterPro" id="IPR001482">
    <property type="entry name" value="T2SS/T4SS_dom"/>
</dbReference>
<dbReference type="SUPFAM" id="SSF52540">
    <property type="entry name" value="P-loop containing nucleoside triphosphate hydrolases"/>
    <property type="match status" value="1"/>
</dbReference>
<keyword evidence="6" id="KW-1185">Reference proteome</keyword>
<reference evidence="5 6" key="1">
    <citation type="journal article" date="2014" name="Int. J. Syst. Evol. Microbiol.">
        <title>Listeria floridensis sp. nov., Listeria aquatica sp. nov., Listeria cornellensis sp. nov., Listeria riparia sp. nov. and Listeria grandensis sp. nov., from agricultural and natural environments.</title>
        <authorList>
            <person name="den Bakker H.C."/>
            <person name="Warchocki S."/>
            <person name="Wright E.M."/>
            <person name="Allred A.F."/>
            <person name="Ahlstrom C."/>
            <person name="Manuel C.S."/>
            <person name="Stasiewicz M.J."/>
            <person name="Burrell A."/>
            <person name="Roof S."/>
            <person name="Strawn L."/>
            <person name="Fortes E.D."/>
            <person name="Nightingale K.K."/>
            <person name="Kephart D."/>
            <person name="Wiedmann M."/>
        </authorList>
    </citation>
    <scope>NUCLEOTIDE SEQUENCE [LARGE SCALE GENOMIC DNA]</scope>
    <source>
        <strain evidence="5 6">FSL S10-1187</strain>
    </source>
</reference>
<protein>
    <submittedName>
        <fullName evidence="5">General secretion pathway protein E</fullName>
    </submittedName>
</protein>
<evidence type="ECO:0000259" key="4">
    <source>
        <dbReference type="PROSITE" id="PS00662"/>
    </source>
</evidence>
<dbReference type="PROSITE" id="PS00662">
    <property type="entry name" value="T2SP_E"/>
    <property type="match status" value="1"/>
</dbReference>
<evidence type="ECO:0000256" key="3">
    <source>
        <dbReference type="ARBA" id="ARBA00022840"/>
    </source>
</evidence>
<proteinExistence type="inferred from homology"/>